<name>A0A084A7M5_LACLC</name>
<evidence type="ECO:0000313" key="2">
    <source>
        <dbReference type="EMBL" id="KEY61304.1"/>
    </source>
</evidence>
<dbReference type="PATRIC" id="fig|1415168.3.peg.2688"/>
<dbReference type="Proteomes" id="UP000028401">
    <property type="component" value="Unassembled WGS sequence"/>
</dbReference>
<sequence>MKKLNFFDYWLIGELIFCLILLLILPQQIKLNFWIILTSKETSGSVLNIFALPLIMALPNIIQRSVSKSGIYWSKLRVTTLIFNIILLLLTTFWLLTLPFGQ</sequence>
<keyword evidence="1" id="KW-1133">Transmembrane helix</keyword>
<proteinExistence type="predicted"/>
<dbReference type="GeneID" id="61108426"/>
<dbReference type="EMBL" id="AZSI01000204">
    <property type="protein sequence ID" value="KEY61304.1"/>
    <property type="molecule type" value="Genomic_DNA"/>
</dbReference>
<keyword evidence="1" id="KW-0472">Membrane</keyword>
<dbReference type="AlphaFoldDB" id="A0A084A7M5"/>
<feature type="transmembrane region" description="Helical" evidence="1">
    <location>
        <begin position="45"/>
        <end position="62"/>
    </location>
</feature>
<feature type="transmembrane region" description="Helical" evidence="1">
    <location>
        <begin position="7"/>
        <end position="25"/>
    </location>
</feature>
<evidence type="ECO:0000256" key="1">
    <source>
        <dbReference type="SAM" id="Phobius"/>
    </source>
</evidence>
<evidence type="ECO:0000313" key="3">
    <source>
        <dbReference type="Proteomes" id="UP000028401"/>
    </source>
</evidence>
<gene>
    <name evidence="2" type="ORF">U725_02634</name>
</gene>
<reference evidence="2 3" key="1">
    <citation type="submission" date="2014-06" db="EMBL/GenBank/DDBJ databases">
        <title>Draft genome sequence of the putrescine producing strain Lactococcus lactis subsp cremoris GE214.</title>
        <authorList>
            <person name="Ladero V."/>
            <person name="Linares D.M."/>
            <person name="del Rio B."/>
            <person name="Mayo B."/>
            <person name="Martin M.C."/>
            <person name="Fernandez M."/>
            <person name="Alvarez M.A."/>
        </authorList>
    </citation>
    <scope>NUCLEOTIDE SEQUENCE [LARGE SCALE GENOMIC DNA]</scope>
    <source>
        <strain evidence="2 3">GE214</strain>
    </source>
</reference>
<organism evidence="2 3">
    <name type="scientific">Lactococcus cremoris subsp. cremoris GE214</name>
    <dbReference type="NCBI Taxonomy" id="1415168"/>
    <lineage>
        <taxon>Bacteria</taxon>
        <taxon>Bacillati</taxon>
        <taxon>Bacillota</taxon>
        <taxon>Bacilli</taxon>
        <taxon>Lactobacillales</taxon>
        <taxon>Streptococcaceae</taxon>
        <taxon>Lactococcus</taxon>
        <taxon>Lactococcus cremoris subsp. cremoris</taxon>
    </lineage>
</organism>
<keyword evidence="1" id="KW-0812">Transmembrane</keyword>
<dbReference type="RefSeq" id="WP_021036545.1">
    <property type="nucleotide sequence ID" value="NZ_AZSI01000204.1"/>
</dbReference>
<accession>A0A084A7M5</accession>
<feature type="transmembrane region" description="Helical" evidence="1">
    <location>
        <begin position="74"/>
        <end position="96"/>
    </location>
</feature>
<comment type="caution">
    <text evidence="2">The sequence shown here is derived from an EMBL/GenBank/DDBJ whole genome shotgun (WGS) entry which is preliminary data.</text>
</comment>
<protein>
    <submittedName>
        <fullName evidence="2">Uncharacterized protein</fullName>
    </submittedName>
</protein>